<evidence type="ECO:0000313" key="3">
    <source>
        <dbReference type="Proteomes" id="UP000224854"/>
    </source>
</evidence>
<name>A0A2C5ZV09_9HYPO</name>
<feature type="transmembrane region" description="Helical" evidence="1">
    <location>
        <begin position="6"/>
        <end position="24"/>
    </location>
</feature>
<reference evidence="2 3" key="1">
    <citation type="submission" date="2017-06" db="EMBL/GenBank/DDBJ databases">
        <title>Ant-infecting Ophiocordyceps genomes reveal a high diversity of potential behavioral manipulation genes and a possible major role for enterotoxins.</title>
        <authorList>
            <person name="De Bekker C."/>
            <person name="Evans H.C."/>
            <person name="Brachmann A."/>
            <person name="Hughes D.P."/>
        </authorList>
    </citation>
    <scope>NUCLEOTIDE SEQUENCE [LARGE SCALE GENOMIC DNA]</scope>
    <source>
        <strain evidence="2 3">1348a</strain>
    </source>
</reference>
<accession>A0A2C5ZV09</accession>
<keyword evidence="3" id="KW-1185">Reference proteome</keyword>
<sequence length="69" mass="7412">MDSSLPNLLVGLSASFLIYSLLIVHMLPSRRGHFAATDEWILCASRGADASFQDKLAAAEMCCQGLEPA</sequence>
<keyword evidence="1" id="KW-1133">Transmembrane helix</keyword>
<proteinExistence type="predicted"/>
<dbReference type="OrthoDB" id="4926326at2759"/>
<dbReference type="EMBL" id="NJEU01000005">
    <property type="protein sequence ID" value="PHH83680.1"/>
    <property type="molecule type" value="Genomic_DNA"/>
</dbReference>
<dbReference type="AlphaFoldDB" id="A0A2C5ZV09"/>
<gene>
    <name evidence="2" type="ORF">CDD82_5438</name>
</gene>
<organism evidence="2 3">
    <name type="scientific">Ophiocordyceps australis</name>
    <dbReference type="NCBI Taxonomy" id="1399860"/>
    <lineage>
        <taxon>Eukaryota</taxon>
        <taxon>Fungi</taxon>
        <taxon>Dikarya</taxon>
        <taxon>Ascomycota</taxon>
        <taxon>Pezizomycotina</taxon>
        <taxon>Sordariomycetes</taxon>
        <taxon>Hypocreomycetidae</taxon>
        <taxon>Hypocreales</taxon>
        <taxon>Ophiocordycipitaceae</taxon>
        <taxon>Ophiocordyceps</taxon>
    </lineage>
</organism>
<evidence type="ECO:0000313" key="2">
    <source>
        <dbReference type="EMBL" id="PHH83680.1"/>
    </source>
</evidence>
<keyword evidence="1" id="KW-0812">Transmembrane</keyword>
<comment type="caution">
    <text evidence="2">The sequence shown here is derived from an EMBL/GenBank/DDBJ whole genome shotgun (WGS) entry which is preliminary data.</text>
</comment>
<evidence type="ECO:0000256" key="1">
    <source>
        <dbReference type="SAM" id="Phobius"/>
    </source>
</evidence>
<dbReference type="Proteomes" id="UP000224854">
    <property type="component" value="Unassembled WGS sequence"/>
</dbReference>
<protein>
    <submittedName>
        <fullName evidence="2">Uncharacterized protein</fullName>
    </submittedName>
</protein>
<keyword evidence="1" id="KW-0472">Membrane</keyword>